<feature type="transmembrane region" description="Helical" evidence="2">
    <location>
        <begin position="114"/>
        <end position="134"/>
    </location>
</feature>
<comment type="caution">
    <text evidence="4">The sequence shown here is derived from an EMBL/GenBank/DDBJ whole genome shotgun (WGS) entry which is preliminary data.</text>
</comment>
<dbReference type="EMBL" id="WBSO01000021">
    <property type="protein sequence ID" value="KAB8292876.1"/>
    <property type="molecule type" value="Genomic_DNA"/>
</dbReference>
<dbReference type="RefSeq" id="WP_167511133.1">
    <property type="nucleotide sequence ID" value="NZ_JBHLXF010000012.1"/>
</dbReference>
<dbReference type="AlphaFoldDB" id="A0A6A2WBZ2"/>
<evidence type="ECO:0000313" key="4">
    <source>
        <dbReference type="EMBL" id="KAB8292876.1"/>
    </source>
</evidence>
<dbReference type="InterPro" id="IPR005182">
    <property type="entry name" value="YdbS-like_PH"/>
</dbReference>
<dbReference type="PANTHER" id="PTHR34473:SF2">
    <property type="entry name" value="UPF0699 TRANSMEMBRANE PROTEIN YDBT"/>
    <property type="match status" value="1"/>
</dbReference>
<feature type="transmembrane region" description="Helical" evidence="2">
    <location>
        <begin position="140"/>
        <end position="163"/>
    </location>
</feature>
<evidence type="ECO:0000256" key="2">
    <source>
        <dbReference type="SAM" id="Phobius"/>
    </source>
</evidence>
<keyword evidence="5" id="KW-1185">Reference proteome</keyword>
<feature type="domain" description="YdbS-like PH" evidence="3">
    <location>
        <begin position="167"/>
        <end position="242"/>
    </location>
</feature>
<dbReference type="PANTHER" id="PTHR34473">
    <property type="entry name" value="UPF0699 TRANSMEMBRANE PROTEIN YDBS"/>
    <property type="match status" value="1"/>
</dbReference>
<keyword evidence="2" id="KW-1133">Transmembrane helix</keyword>
<reference evidence="4 5" key="1">
    <citation type="submission" date="2019-09" db="EMBL/GenBank/DDBJ databases">
        <title>Characterization of the phylogenetic diversity of two novel species belonging to the genus Bifidobacterium: Bifidobacterium cebidarum sp. nov. and Bifidobacterium leontopitheci sp. nov.</title>
        <authorList>
            <person name="Lugli G.A."/>
            <person name="Duranti S."/>
            <person name="Milani C."/>
            <person name="Turroni F."/>
            <person name="Ventura M."/>
        </authorList>
    </citation>
    <scope>NUCLEOTIDE SEQUENCE [LARGE SCALE GENOMIC DNA]</scope>
    <source>
        <strain evidence="4 5">DSM 100238</strain>
    </source>
</reference>
<keyword evidence="2" id="KW-0812">Transmembrane</keyword>
<name>A0A6A2WBZ2_9BIFI</name>
<feature type="region of interest" description="Disordered" evidence="1">
    <location>
        <begin position="1"/>
        <end position="68"/>
    </location>
</feature>
<evidence type="ECO:0000259" key="3">
    <source>
        <dbReference type="Pfam" id="PF03703"/>
    </source>
</evidence>
<evidence type="ECO:0000313" key="5">
    <source>
        <dbReference type="Proteomes" id="UP000440041"/>
    </source>
</evidence>
<evidence type="ECO:0000256" key="1">
    <source>
        <dbReference type="SAM" id="MobiDB-lite"/>
    </source>
</evidence>
<feature type="compositionally biased region" description="Polar residues" evidence="1">
    <location>
        <begin position="1"/>
        <end position="18"/>
    </location>
</feature>
<dbReference type="Proteomes" id="UP000440041">
    <property type="component" value="Unassembled WGS sequence"/>
</dbReference>
<accession>A0A6A2WBZ2</accession>
<sequence length="254" mass="27441">MTESTPIPAGNRQNSQQRAAADQPNIDAILPPTNTAHTPTREASAPTGMARPQTEVTQPPTDTVHPQTGTVQADQYGQRTPLAVPHPSASSTLPQSQSQPLPQAIVNVWITRSVIGCTVGVLIIVAVVIAGILAGLPAPAVWVIIIAALLLWTLLIVTCVIIAKYRYRFTSYRIDRTVFSVQTGFVFRTLTVVPYTRVQHVETKQGPILRHFGLVSVTVSTAVDSHVIAGLEPELARKTLDQLAELVRLAKEDL</sequence>
<protein>
    <submittedName>
        <fullName evidence="4">Bacterial PH domain-containing protein</fullName>
    </submittedName>
</protein>
<keyword evidence="2" id="KW-0472">Membrane</keyword>
<gene>
    <name evidence="4" type="ORF">DSM100238_1755</name>
</gene>
<organism evidence="4 5">
    <name type="scientific">Bifidobacterium apri</name>
    <dbReference type="NCBI Taxonomy" id="1769423"/>
    <lineage>
        <taxon>Bacteria</taxon>
        <taxon>Bacillati</taxon>
        <taxon>Actinomycetota</taxon>
        <taxon>Actinomycetes</taxon>
        <taxon>Bifidobacteriales</taxon>
        <taxon>Bifidobacteriaceae</taxon>
        <taxon>Bifidobacterium</taxon>
    </lineage>
</organism>
<dbReference type="Pfam" id="PF03703">
    <property type="entry name" value="bPH_2"/>
    <property type="match status" value="1"/>
</dbReference>
<feature type="compositionally biased region" description="Polar residues" evidence="1">
    <location>
        <begin position="54"/>
        <end position="68"/>
    </location>
</feature>
<proteinExistence type="predicted"/>